<dbReference type="Gene3D" id="1.10.287.1120">
    <property type="entry name" value="Bipartite methylase S protein"/>
    <property type="match status" value="1"/>
</dbReference>
<organism evidence="3 4">
    <name type="scientific">Actinoallomurus liliacearum</name>
    <dbReference type="NCBI Taxonomy" id="1080073"/>
    <lineage>
        <taxon>Bacteria</taxon>
        <taxon>Bacillati</taxon>
        <taxon>Actinomycetota</taxon>
        <taxon>Actinomycetes</taxon>
        <taxon>Streptosporangiales</taxon>
        <taxon>Thermomonosporaceae</taxon>
        <taxon>Actinoallomurus</taxon>
    </lineage>
</organism>
<keyword evidence="2" id="KW-0238">DNA-binding</keyword>
<gene>
    <name evidence="3" type="ORF">GCM10023195_77700</name>
</gene>
<dbReference type="InterPro" id="IPR052021">
    <property type="entry name" value="Type-I_RS_S_subunit"/>
</dbReference>
<comment type="caution">
    <text evidence="3">The sequence shown here is derived from an EMBL/GenBank/DDBJ whole genome shotgun (WGS) entry which is preliminary data.</text>
</comment>
<name>A0ABP8TZF0_9ACTN</name>
<dbReference type="SUPFAM" id="SSF116734">
    <property type="entry name" value="DNA methylase specificity domain"/>
    <property type="match status" value="2"/>
</dbReference>
<dbReference type="Gene3D" id="3.90.220.20">
    <property type="entry name" value="DNA methylase specificity domains"/>
    <property type="match status" value="2"/>
</dbReference>
<sequence length="472" mass="52717">MNVEPISYDVLEYVDLPWQTAKPAHWRVRRIKSLFKEQSRTGFPQEPLLAATQSMGVVRKDRYATRTVTAEKGLHLLKLAKPGDFVISLRSFQGGIELCHDQGIISPAYTVLESVDPSFRDFFSIFFKSRPFIAGLTLFITGIRDGQNVNYSTLSRSYLAIPPLDEQRAIVKYVRHIEQEVGAAIRAKQRLISLLGEQKQAIRHAALTRGLNTTQNLKESGLPGVGLIPAHWEVMRAKQLCQRIVDCKNRTPDLVSDGGYTVVRTTNIRSGEFRLEGSFETDKKNYDIWTQRGAPRQGDVFFTREAPAGEACLVPELQGLCMGQRMMYLRPDPAVLDSRFLVHSIYGPAARTYIDLATNGSTVGHLRLGQVGSVPVIWCPVDEQRAIADHIDREWKPLNATITRAEREISLLREYQTRLIADVVTGKLDVRAAAAALPDVHPHDPGLIAVHEADQDGLNVDLDGDDPAEESM</sequence>
<accession>A0ABP8TZF0</accession>
<protein>
    <submittedName>
        <fullName evidence="3">Restriction endonuclease subunit S</fullName>
    </submittedName>
</protein>
<evidence type="ECO:0000313" key="3">
    <source>
        <dbReference type="EMBL" id="GAA4617401.1"/>
    </source>
</evidence>
<dbReference type="EMBL" id="BAABHJ010000039">
    <property type="protein sequence ID" value="GAA4617401.1"/>
    <property type="molecule type" value="Genomic_DNA"/>
</dbReference>
<reference evidence="4" key="1">
    <citation type="journal article" date="2019" name="Int. J. Syst. Evol. Microbiol.">
        <title>The Global Catalogue of Microorganisms (GCM) 10K type strain sequencing project: providing services to taxonomists for standard genome sequencing and annotation.</title>
        <authorList>
            <consortium name="The Broad Institute Genomics Platform"/>
            <consortium name="The Broad Institute Genome Sequencing Center for Infectious Disease"/>
            <person name="Wu L."/>
            <person name="Ma J."/>
        </authorList>
    </citation>
    <scope>NUCLEOTIDE SEQUENCE [LARGE SCALE GENOMIC DNA]</scope>
    <source>
        <strain evidence="4">JCM 17938</strain>
    </source>
</reference>
<dbReference type="PANTHER" id="PTHR30408">
    <property type="entry name" value="TYPE-1 RESTRICTION ENZYME ECOKI SPECIFICITY PROTEIN"/>
    <property type="match status" value="1"/>
</dbReference>
<keyword evidence="3" id="KW-0378">Hydrolase</keyword>
<keyword evidence="4" id="KW-1185">Reference proteome</keyword>
<dbReference type="GO" id="GO:0004519">
    <property type="term" value="F:endonuclease activity"/>
    <property type="evidence" value="ECO:0007669"/>
    <property type="project" value="UniProtKB-KW"/>
</dbReference>
<dbReference type="InterPro" id="IPR044946">
    <property type="entry name" value="Restrct_endonuc_typeI_TRD_sf"/>
</dbReference>
<keyword evidence="1" id="KW-0680">Restriction system</keyword>
<keyword evidence="3" id="KW-0255">Endonuclease</keyword>
<dbReference type="PANTHER" id="PTHR30408:SF12">
    <property type="entry name" value="TYPE I RESTRICTION ENZYME MJAVIII SPECIFICITY SUBUNIT"/>
    <property type="match status" value="1"/>
</dbReference>
<keyword evidence="3" id="KW-0540">Nuclease</keyword>
<proteinExistence type="predicted"/>
<dbReference type="RefSeq" id="WP_345365629.1">
    <property type="nucleotide sequence ID" value="NZ_BAABHJ010000039.1"/>
</dbReference>
<dbReference type="Proteomes" id="UP001500212">
    <property type="component" value="Unassembled WGS sequence"/>
</dbReference>
<evidence type="ECO:0000313" key="4">
    <source>
        <dbReference type="Proteomes" id="UP001500212"/>
    </source>
</evidence>
<evidence type="ECO:0000256" key="1">
    <source>
        <dbReference type="ARBA" id="ARBA00022747"/>
    </source>
</evidence>
<evidence type="ECO:0000256" key="2">
    <source>
        <dbReference type="ARBA" id="ARBA00023125"/>
    </source>
</evidence>